<evidence type="ECO:0000256" key="2">
    <source>
        <dbReference type="ARBA" id="ARBA00022801"/>
    </source>
</evidence>
<dbReference type="EMBL" id="CP000683">
    <property type="protein sequence ID" value="ABV84582.1"/>
    <property type="molecule type" value="Genomic_DNA"/>
</dbReference>
<dbReference type="NCBIfam" id="NF001938">
    <property type="entry name" value="PRK00714.1-5"/>
    <property type="match status" value="1"/>
</dbReference>
<dbReference type="EC" id="3.6.1.-" evidence="3"/>
<accession>A8F0Z6</accession>
<keyword evidence="2 3" id="KW-0378">Hydrolase</keyword>
<dbReference type="PANTHER" id="PTHR23114">
    <property type="entry name" value="M7GPPPN-MRNA HYDROLASE"/>
    <property type="match status" value="1"/>
</dbReference>
<protein>
    <recommendedName>
        <fullName evidence="3">RNA pyrophosphohydrolase</fullName>
        <ecNumber evidence="3">3.6.1.-</ecNumber>
    </recommendedName>
    <alternativeName>
        <fullName evidence="3">(Di)nucleoside polyphosphate hydrolase</fullName>
    </alternativeName>
</protein>
<dbReference type="AlphaFoldDB" id="A8F0Z6"/>
<evidence type="ECO:0000313" key="5">
    <source>
        <dbReference type="EMBL" id="ABV84582.1"/>
    </source>
</evidence>
<dbReference type="InterPro" id="IPR022927">
    <property type="entry name" value="RppH"/>
</dbReference>
<evidence type="ECO:0000256" key="1">
    <source>
        <dbReference type="ARBA" id="ARBA00001946"/>
    </source>
</evidence>
<evidence type="ECO:0000259" key="4">
    <source>
        <dbReference type="PROSITE" id="PS51462"/>
    </source>
</evidence>
<dbReference type="Proteomes" id="UP000001311">
    <property type="component" value="Chromosome"/>
</dbReference>
<reference evidence="5 6" key="1">
    <citation type="journal article" date="2007" name="Genome Res.">
        <title>Lateral gene transfer between obligate intracellular bacteria: evidence from the Rickettsia massiliae genome.</title>
        <authorList>
            <person name="Blanc G."/>
            <person name="Ogata H."/>
            <person name="Robert C."/>
            <person name="Audic S."/>
            <person name="Claverie J.-M."/>
            <person name="Raoult D."/>
        </authorList>
    </citation>
    <scope>NUCLEOTIDE SEQUENCE [LARGE SCALE GENOMIC DNA]</scope>
    <source>
        <strain evidence="6">Mtu5</strain>
    </source>
</reference>
<sequence>MMSNSSKKHLDLPYRPGVGMMILNADNHIFVGKRIDTKISAWQMPQGGIVPGETPSIAAMREMLEEIGSDKGYIIAESKCWYSYDVPSFLIPKLWNGNFRGQKQRWFLIRFTGNNEDINIKTSNPEFDQWRWASLDELLSIIIPFKRKLYQAVVKEFESLIQ</sequence>
<dbReference type="InterPro" id="IPR000086">
    <property type="entry name" value="NUDIX_hydrolase_dom"/>
</dbReference>
<gene>
    <name evidence="3" type="primary">rppH</name>
    <name evidence="3 5" type="synonym">nudH</name>
    <name evidence="5" type="ordered locus">RMA_0327</name>
</gene>
<dbReference type="NCBIfam" id="NF001936">
    <property type="entry name" value="PRK00714.1-3"/>
    <property type="match status" value="1"/>
</dbReference>
<keyword evidence="6" id="KW-1185">Reference proteome</keyword>
<dbReference type="InterPro" id="IPR020084">
    <property type="entry name" value="NUDIX_hydrolase_CS"/>
</dbReference>
<dbReference type="InterPro" id="IPR015797">
    <property type="entry name" value="NUDIX_hydrolase-like_dom_sf"/>
</dbReference>
<comment type="similarity">
    <text evidence="3">Belongs to the Nudix hydrolase family. RppH subfamily.</text>
</comment>
<dbReference type="GO" id="GO:0006402">
    <property type="term" value="P:mRNA catabolic process"/>
    <property type="evidence" value="ECO:0007669"/>
    <property type="project" value="TreeGrafter"/>
</dbReference>
<feature type="domain" description="Nudix hydrolase" evidence="4">
    <location>
        <begin position="13"/>
        <end position="155"/>
    </location>
</feature>
<name>A8F0Z6_RICM5</name>
<organism evidence="5 6">
    <name type="scientific">Rickettsia massiliae (strain Mtu5)</name>
    <dbReference type="NCBI Taxonomy" id="416276"/>
    <lineage>
        <taxon>Bacteria</taxon>
        <taxon>Pseudomonadati</taxon>
        <taxon>Pseudomonadota</taxon>
        <taxon>Alphaproteobacteria</taxon>
        <taxon>Rickettsiales</taxon>
        <taxon>Rickettsiaceae</taxon>
        <taxon>Rickettsieae</taxon>
        <taxon>Rickettsia</taxon>
        <taxon>spotted fever group</taxon>
    </lineage>
</organism>
<evidence type="ECO:0000256" key="3">
    <source>
        <dbReference type="HAMAP-Rule" id="MF_00298"/>
    </source>
</evidence>
<dbReference type="GO" id="GO:0034353">
    <property type="term" value="F:mRNA 5'-diphosphatase activity"/>
    <property type="evidence" value="ECO:0007669"/>
    <property type="project" value="TreeGrafter"/>
</dbReference>
<comment type="cofactor">
    <cofactor evidence="3">
        <name>a divalent metal cation</name>
        <dbReference type="ChEBI" id="CHEBI:60240"/>
    </cofactor>
</comment>
<dbReference type="PROSITE" id="PS00893">
    <property type="entry name" value="NUDIX_BOX"/>
    <property type="match status" value="1"/>
</dbReference>
<feature type="short sequence motif" description="Nudix box" evidence="3">
    <location>
        <begin position="47"/>
        <end position="68"/>
    </location>
</feature>
<comment type="function">
    <text evidence="3">Accelerates the degradation of transcripts by removing pyrophosphate from the 5'-end of triphosphorylated RNA, leading to a more labile monophosphorylated state that can stimulate subsequent ribonuclease cleavage.</text>
</comment>
<dbReference type="KEGG" id="rms:RMA_0327"/>
<dbReference type="HOGENOM" id="CLU_087195_3_0_5"/>
<proteinExistence type="inferred from homology"/>
<dbReference type="GO" id="GO:0005737">
    <property type="term" value="C:cytoplasm"/>
    <property type="evidence" value="ECO:0007669"/>
    <property type="project" value="TreeGrafter"/>
</dbReference>
<dbReference type="PROSITE" id="PS51462">
    <property type="entry name" value="NUDIX"/>
    <property type="match status" value="1"/>
</dbReference>
<comment type="cofactor">
    <cofactor evidence="1">
        <name>Mg(2+)</name>
        <dbReference type="ChEBI" id="CHEBI:18420"/>
    </cofactor>
</comment>
<dbReference type="HAMAP" id="MF_00298">
    <property type="entry name" value="Nudix_RppH"/>
    <property type="match status" value="1"/>
</dbReference>
<dbReference type="SUPFAM" id="SSF55811">
    <property type="entry name" value="Nudix"/>
    <property type="match status" value="1"/>
</dbReference>
<dbReference type="Pfam" id="PF00293">
    <property type="entry name" value="NUDIX"/>
    <property type="match status" value="1"/>
</dbReference>
<dbReference type="CDD" id="cd03671">
    <property type="entry name" value="NUDIX_Ap4A_hydrolase_plant_like"/>
    <property type="match status" value="1"/>
</dbReference>
<dbReference type="PANTHER" id="PTHR23114:SF17">
    <property type="entry name" value="M7GPPPN-MRNA HYDROLASE"/>
    <property type="match status" value="1"/>
</dbReference>
<dbReference type="Gene3D" id="3.90.79.10">
    <property type="entry name" value="Nucleoside Triphosphate Pyrophosphohydrolase"/>
    <property type="match status" value="1"/>
</dbReference>
<evidence type="ECO:0000313" key="6">
    <source>
        <dbReference type="Proteomes" id="UP000001311"/>
    </source>
</evidence>